<dbReference type="NCBIfam" id="TIGR04174">
    <property type="entry name" value="IPTL_CTERM"/>
    <property type="match status" value="1"/>
</dbReference>
<dbReference type="Pfam" id="PF18203">
    <property type="entry name" value="IPTL-CTERM"/>
    <property type="match status" value="1"/>
</dbReference>
<reference evidence="4" key="1">
    <citation type="journal article" date="2005" name="Environ. Microbiol.">
        <title>Genetic and functional properties of uncultivated thermophilic crenarchaeotes from a subsurface gold mine as revealed by analysis of genome fragments.</title>
        <authorList>
            <person name="Nunoura T."/>
            <person name="Hirayama H."/>
            <person name="Takami H."/>
            <person name="Oida H."/>
            <person name="Nishi S."/>
            <person name="Shimamura S."/>
            <person name="Suzuki Y."/>
            <person name="Inagaki F."/>
            <person name="Takai K."/>
            <person name="Nealson K.H."/>
            <person name="Horikoshi K."/>
        </authorList>
    </citation>
    <scope>NUCLEOTIDE SEQUENCE</scope>
</reference>
<reference evidence="4" key="2">
    <citation type="journal article" date="2012" name="PLoS ONE">
        <title>A Deeply Branching Thermophilic Bacterium with an Ancient Acetyl-CoA Pathway Dominates a Subsurface Ecosystem.</title>
        <authorList>
            <person name="Takami H."/>
            <person name="Noguchi H."/>
            <person name="Takaki Y."/>
            <person name="Uchiyama I."/>
            <person name="Toyoda A."/>
            <person name="Nishi S."/>
            <person name="Chee G.-J."/>
            <person name="Arai W."/>
            <person name="Nunoura T."/>
            <person name="Itoh T."/>
            <person name="Hattori M."/>
            <person name="Takai K."/>
        </authorList>
    </citation>
    <scope>NUCLEOTIDE SEQUENCE</scope>
</reference>
<dbReference type="AlphaFoldDB" id="H5S9X2"/>
<name>H5S9X2_9BACT</name>
<feature type="transmembrane region" description="Helical" evidence="1">
    <location>
        <begin position="178"/>
        <end position="196"/>
    </location>
</feature>
<feature type="chain" id="PRO_5003598118" description="IPTL-CTERM protein sorting domain-containing protein" evidence="2">
    <location>
        <begin position="24"/>
        <end position="207"/>
    </location>
</feature>
<evidence type="ECO:0000313" key="4">
    <source>
        <dbReference type="EMBL" id="BAL52958.1"/>
    </source>
</evidence>
<protein>
    <recommendedName>
        <fullName evidence="3">IPTL-CTERM protein sorting domain-containing protein</fullName>
    </recommendedName>
</protein>
<sequence>MRTVKLLAVVGLAVALVGTLALSQAQQKSNLAGISAQSIDVVFRGDPVLKLGTQRYVPDPLPANAVDLLVCFTTDKDNVLKAVNWTDQNGNKIQPAVQVPFLNAKVRCIDVDFKIGTDGTIAVSADGQRVRLTPPPNAYDIEFEFAAPFIIDDVRWTDKDGKDIGPARLKPVPTLTEWGLIALAVLLAGGMGYMIYRRRPALRPATP</sequence>
<keyword evidence="1" id="KW-1133">Transmembrane helix</keyword>
<evidence type="ECO:0000256" key="2">
    <source>
        <dbReference type="SAM" id="SignalP"/>
    </source>
</evidence>
<proteinExistence type="predicted"/>
<accession>H5S9X2</accession>
<evidence type="ECO:0000259" key="3">
    <source>
        <dbReference type="Pfam" id="PF18203"/>
    </source>
</evidence>
<dbReference type="InterPro" id="IPR026442">
    <property type="entry name" value="IPTL_CTERM"/>
</dbReference>
<feature type="signal peptide" evidence="2">
    <location>
        <begin position="1"/>
        <end position="23"/>
    </location>
</feature>
<keyword evidence="1" id="KW-0812">Transmembrane</keyword>
<gene>
    <name evidence="4" type="ORF">HGMM_F03H09C17</name>
</gene>
<feature type="domain" description="IPTL-CTERM protein sorting" evidence="3">
    <location>
        <begin position="171"/>
        <end position="199"/>
    </location>
</feature>
<keyword evidence="2" id="KW-0732">Signal</keyword>
<dbReference type="EMBL" id="AP011644">
    <property type="protein sequence ID" value="BAL52958.1"/>
    <property type="molecule type" value="Genomic_DNA"/>
</dbReference>
<evidence type="ECO:0000256" key="1">
    <source>
        <dbReference type="SAM" id="Phobius"/>
    </source>
</evidence>
<keyword evidence="1" id="KW-0472">Membrane</keyword>
<organism evidence="4">
    <name type="scientific">uncultured Acetothermia bacterium</name>
    <dbReference type="NCBI Taxonomy" id="236499"/>
    <lineage>
        <taxon>Bacteria</taxon>
        <taxon>Candidatus Bipolaricaulota</taxon>
        <taxon>environmental samples</taxon>
    </lineage>
</organism>